<dbReference type="EMBL" id="BTSX01000005">
    <property type="protein sequence ID" value="GMT01186.1"/>
    <property type="molecule type" value="Genomic_DNA"/>
</dbReference>
<keyword evidence="2" id="KW-1185">Reference proteome</keyword>
<dbReference type="Proteomes" id="UP001432027">
    <property type="component" value="Unassembled WGS sequence"/>
</dbReference>
<reference evidence="1" key="1">
    <citation type="submission" date="2023-10" db="EMBL/GenBank/DDBJ databases">
        <title>Genome assembly of Pristionchus species.</title>
        <authorList>
            <person name="Yoshida K."/>
            <person name="Sommer R.J."/>
        </authorList>
    </citation>
    <scope>NUCLEOTIDE SEQUENCE</scope>
    <source>
        <strain evidence="1">RS0144</strain>
    </source>
</reference>
<dbReference type="AlphaFoldDB" id="A0AAV5U2V3"/>
<feature type="non-terminal residue" evidence="1">
    <location>
        <position position="1"/>
    </location>
</feature>
<dbReference type="Gene3D" id="1.10.340.70">
    <property type="match status" value="1"/>
</dbReference>
<comment type="caution">
    <text evidence="1">The sequence shown here is derived from an EMBL/GenBank/DDBJ whole genome shotgun (WGS) entry which is preliminary data.</text>
</comment>
<gene>
    <name evidence="1" type="ORF">PENTCL1PPCAC_23360</name>
</gene>
<proteinExistence type="predicted"/>
<evidence type="ECO:0000313" key="1">
    <source>
        <dbReference type="EMBL" id="GMT01186.1"/>
    </source>
</evidence>
<name>A0AAV5U2V3_9BILA</name>
<sequence>IQWMDEVGGTSYRLRNGRSYPSGEMAKFTDLMTKHASLLNSADADTKKRGWELVNGEGRDCSSWHLQDELCQVADELSTLWKHLAEYSRSMNLESLDDEEDDGGMEKKTYEQIVEYLKTGKIPYVNYTQKYNAEQRWPKKCTPYTLADDGQTLKKDGAFVLKKGEVNNALKNFHQIAGHSNTKEMRQRILKLVHCNNIHQKLDDYLASCSCGYAAEINIKGWFSLIDV</sequence>
<feature type="non-terminal residue" evidence="1">
    <location>
        <position position="228"/>
    </location>
</feature>
<protein>
    <submittedName>
        <fullName evidence="1">Uncharacterized protein</fullName>
    </submittedName>
</protein>
<evidence type="ECO:0000313" key="2">
    <source>
        <dbReference type="Proteomes" id="UP001432027"/>
    </source>
</evidence>
<organism evidence="1 2">
    <name type="scientific">Pristionchus entomophagus</name>
    <dbReference type="NCBI Taxonomy" id="358040"/>
    <lineage>
        <taxon>Eukaryota</taxon>
        <taxon>Metazoa</taxon>
        <taxon>Ecdysozoa</taxon>
        <taxon>Nematoda</taxon>
        <taxon>Chromadorea</taxon>
        <taxon>Rhabditida</taxon>
        <taxon>Rhabditina</taxon>
        <taxon>Diplogasteromorpha</taxon>
        <taxon>Diplogasteroidea</taxon>
        <taxon>Neodiplogasteridae</taxon>
        <taxon>Pristionchus</taxon>
    </lineage>
</organism>
<accession>A0AAV5U2V3</accession>